<dbReference type="PRINTS" id="PR00259">
    <property type="entry name" value="TMFOUR"/>
</dbReference>
<evidence type="ECO:0000313" key="6">
    <source>
        <dbReference type="Ensembl" id="ENSBTAP00000101149.1"/>
    </source>
</evidence>
<feature type="transmembrane region" description="Helical" evidence="5">
    <location>
        <begin position="118"/>
        <end position="141"/>
    </location>
</feature>
<feature type="transmembrane region" description="Helical" evidence="5">
    <location>
        <begin position="72"/>
        <end position="98"/>
    </location>
</feature>
<dbReference type="GeneTree" id="ENSGT00940000163725"/>
<reference evidence="6" key="2">
    <citation type="submission" date="2025-08" db="UniProtKB">
        <authorList>
            <consortium name="Ensembl"/>
        </authorList>
    </citation>
    <scope>IDENTIFICATION</scope>
    <source>
        <strain evidence="6">Hereford</strain>
    </source>
</reference>
<dbReference type="PANTHER" id="PTHR19282">
    <property type="entry name" value="TETRASPANIN"/>
    <property type="match status" value="1"/>
</dbReference>
<dbReference type="Gene3D" id="1.10.1450.10">
    <property type="entry name" value="Tetraspanin"/>
    <property type="match status" value="1"/>
</dbReference>
<dbReference type="InterPro" id="IPR008952">
    <property type="entry name" value="Tetraspanin_EC2_sf"/>
</dbReference>
<evidence type="ECO:0000256" key="5">
    <source>
        <dbReference type="SAM" id="Phobius"/>
    </source>
</evidence>
<name>A0AAA9TRB9_BOVIN</name>
<dbReference type="SUPFAM" id="SSF48652">
    <property type="entry name" value="Tetraspanin"/>
    <property type="match status" value="1"/>
</dbReference>
<evidence type="ECO:0000313" key="7">
    <source>
        <dbReference type="Proteomes" id="UP000009136"/>
    </source>
</evidence>
<evidence type="ECO:0000256" key="4">
    <source>
        <dbReference type="ARBA" id="ARBA00023136"/>
    </source>
</evidence>
<feature type="transmembrane region" description="Helical" evidence="5">
    <location>
        <begin position="148"/>
        <end position="172"/>
    </location>
</feature>
<reference evidence="6" key="3">
    <citation type="submission" date="2025-09" db="UniProtKB">
        <authorList>
            <consortium name="Ensembl"/>
        </authorList>
    </citation>
    <scope>IDENTIFICATION</scope>
    <source>
        <strain evidence="6">Hereford</strain>
    </source>
</reference>
<dbReference type="Proteomes" id="UP000009136">
    <property type="component" value="Chromosome 5"/>
</dbReference>
<dbReference type="Pfam" id="PF00335">
    <property type="entry name" value="Tetraspanin"/>
    <property type="match status" value="1"/>
</dbReference>
<keyword evidence="4 5" id="KW-0472">Membrane</keyword>
<dbReference type="Ensembl" id="ENSBTAT00000116109.1">
    <property type="protein sequence ID" value="ENSBTAP00000101149.1"/>
    <property type="gene ID" value="ENSBTAG00000047203.3"/>
</dbReference>
<organism evidence="6 7">
    <name type="scientific">Bos taurus</name>
    <name type="common">Bovine</name>
    <dbReference type="NCBI Taxonomy" id="9913"/>
    <lineage>
        <taxon>Eukaryota</taxon>
        <taxon>Metazoa</taxon>
        <taxon>Chordata</taxon>
        <taxon>Craniata</taxon>
        <taxon>Vertebrata</taxon>
        <taxon>Euteleostomi</taxon>
        <taxon>Mammalia</taxon>
        <taxon>Eutheria</taxon>
        <taxon>Laurasiatheria</taxon>
        <taxon>Artiodactyla</taxon>
        <taxon>Ruminantia</taxon>
        <taxon>Pecora</taxon>
        <taxon>Bovidae</taxon>
        <taxon>Bovinae</taxon>
        <taxon>Bos</taxon>
    </lineage>
</organism>
<accession>A0AAA9TRB9</accession>
<dbReference type="GO" id="GO:0016020">
    <property type="term" value="C:membrane"/>
    <property type="evidence" value="ECO:0007669"/>
    <property type="project" value="UniProtKB-SubCell"/>
</dbReference>
<keyword evidence="2 5" id="KW-0812">Transmembrane</keyword>
<keyword evidence="7" id="KW-1185">Reference proteome</keyword>
<evidence type="ECO:0000256" key="3">
    <source>
        <dbReference type="ARBA" id="ARBA00022989"/>
    </source>
</evidence>
<dbReference type="FunFam" id="1.10.1450.10:FF:000025">
    <property type="entry name" value="Tetraspanin"/>
    <property type="match status" value="1"/>
</dbReference>
<dbReference type="AlphaFoldDB" id="A0AAA9TRB9"/>
<reference evidence="6" key="1">
    <citation type="submission" date="2018-03" db="EMBL/GenBank/DDBJ databases">
        <title>ARS-UCD1.2.</title>
        <authorList>
            <person name="Rosen B.D."/>
            <person name="Bickhart D.M."/>
            <person name="Koren S."/>
            <person name="Schnabel R.D."/>
            <person name="Hall R."/>
            <person name="Zimin A."/>
            <person name="Dreischer C."/>
            <person name="Schultheiss S."/>
            <person name="Schroeder S.G."/>
            <person name="Elsik C.G."/>
            <person name="Couldrey C."/>
            <person name="Liu G.E."/>
            <person name="Van Tassell C.P."/>
            <person name="Phillippy A.M."/>
            <person name="Smith T.P.L."/>
            <person name="Medrano J.F."/>
        </authorList>
    </citation>
    <scope>NUCLEOTIDE SEQUENCE [LARGE SCALE GENOMIC DNA]</scope>
    <source>
        <strain evidence="6">Hereford</strain>
    </source>
</reference>
<protein>
    <submittedName>
        <fullName evidence="6">Tetraspanin 19</fullName>
    </submittedName>
</protein>
<sequence length="311" mass="35305">MFIAGHQARRTGCARSKDPSSQVAFGEGVKGSVREAVSGVCDQLIHNSWIGWHQESSVHVEKKMLRKNKKLIFKYCLNLVNGAFLVLGLLLMGFGTWLLLDGNNFFTALDENNHLTVYIFRILIGTGSAILLLCLLGYLGIHNEIRWLLILYAALLMWAVGVQVLLSTLIFAKKEEVHQAWHDKIDSIISEYGSEDFPQDTPKWMILNALQKTFQCCGRKNYTDWTKNKNKENSEQVPCSCTNSTLRKWFCDEPLNATYLQGCENKISTWYHANALTLIGINFGLLASEVLQFSLTVSFFTHIKNRIYAEK</sequence>
<dbReference type="InterPro" id="IPR018499">
    <property type="entry name" value="Tetraspanin/Peripherin"/>
</dbReference>
<comment type="subcellular location">
    <subcellularLocation>
        <location evidence="1">Membrane</location>
        <topology evidence="1">Multi-pass membrane protein</topology>
    </subcellularLocation>
</comment>
<evidence type="ECO:0000256" key="1">
    <source>
        <dbReference type="ARBA" id="ARBA00004141"/>
    </source>
</evidence>
<dbReference type="PANTHER" id="PTHR19282:SF211">
    <property type="entry name" value="TETRASPANIN-19"/>
    <property type="match status" value="1"/>
</dbReference>
<gene>
    <name evidence="6" type="primary">TSPAN19</name>
</gene>
<keyword evidence="3 5" id="KW-1133">Transmembrane helix</keyword>
<proteinExistence type="predicted"/>
<evidence type="ECO:0000256" key="2">
    <source>
        <dbReference type="ARBA" id="ARBA00022692"/>
    </source>
</evidence>